<evidence type="ECO:0000256" key="1">
    <source>
        <dbReference type="SAM" id="MobiDB-lite"/>
    </source>
</evidence>
<feature type="region of interest" description="Disordered" evidence="1">
    <location>
        <begin position="1"/>
        <end position="31"/>
    </location>
</feature>
<protein>
    <submittedName>
        <fullName evidence="2">Unannotated protein</fullName>
    </submittedName>
</protein>
<proteinExistence type="predicted"/>
<feature type="compositionally biased region" description="Basic and acidic residues" evidence="1">
    <location>
        <begin position="1"/>
        <end position="21"/>
    </location>
</feature>
<dbReference type="EMBL" id="CAEZSO010000126">
    <property type="protein sequence ID" value="CAB4545683.1"/>
    <property type="molecule type" value="Genomic_DNA"/>
</dbReference>
<reference evidence="2" key="1">
    <citation type="submission" date="2020-05" db="EMBL/GenBank/DDBJ databases">
        <authorList>
            <person name="Chiriac C."/>
            <person name="Salcher M."/>
            <person name="Ghai R."/>
            <person name="Kavagutti S V."/>
        </authorList>
    </citation>
    <scope>NUCLEOTIDE SEQUENCE</scope>
</reference>
<sequence length="31" mass="3252">MPHGDAIGDRDGAELQREATTVEHTLLGGFG</sequence>
<organism evidence="2">
    <name type="scientific">freshwater metagenome</name>
    <dbReference type="NCBI Taxonomy" id="449393"/>
    <lineage>
        <taxon>unclassified sequences</taxon>
        <taxon>metagenomes</taxon>
        <taxon>ecological metagenomes</taxon>
    </lineage>
</organism>
<name>A0A6J6C572_9ZZZZ</name>
<evidence type="ECO:0000313" key="2">
    <source>
        <dbReference type="EMBL" id="CAB4545683.1"/>
    </source>
</evidence>
<accession>A0A6J6C572</accession>
<dbReference type="AlphaFoldDB" id="A0A6J6C572"/>
<gene>
    <name evidence="2" type="ORF">UFOPK1446_00690</name>
</gene>